<evidence type="ECO:0000256" key="4">
    <source>
        <dbReference type="ARBA" id="ARBA00022692"/>
    </source>
</evidence>
<evidence type="ECO:0000256" key="7">
    <source>
        <dbReference type="ARBA" id="ARBA00023065"/>
    </source>
</evidence>
<organism evidence="15 16">
    <name type="scientific">Candidatus Sungbacteria bacterium RIFCSPLOWO2_12_FULL_41_11</name>
    <dbReference type="NCBI Taxonomy" id="1802286"/>
    <lineage>
        <taxon>Bacteria</taxon>
        <taxon>Candidatus Sungiibacteriota</taxon>
    </lineage>
</organism>
<dbReference type="InterPro" id="IPR005864">
    <property type="entry name" value="ATP_synth_F0_bsu_bac"/>
</dbReference>
<keyword evidence="4 12" id="KW-0812">Transmembrane</keyword>
<keyword evidence="8 12" id="KW-0472">Membrane</keyword>
<dbReference type="GO" id="GO:0005886">
    <property type="term" value="C:plasma membrane"/>
    <property type="evidence" value="ECO:0007669"/>
    <property type="project" value="UniProtKB-SubCell"/>
</dbReference>
<dbReference type="EMBL" id="MHQY01000007">
    <property type="protein sequence ID" value="OHA14447.1"/>
    <property type="molecule type" value="Genomic_DNA"/>
</dbReference>
<accession>A0A1G2LS75</accession>
<evidence type="ECO:0000256" key="6">
    <source>
        <dbReference type="ARBA" id="ARBA00022989"/>
    </source>
</evidence>
<protein>
    <recommendedName>
        <fullName evidence="12">ATP synthase subunit b</fullName>
    </recommendedName>
    <alternativeName>
        <fullName evidence="12">ATP synthase F(0) sector subunit b</fullName>
    </alternativeName>
    <alternativeName>
        <fullName evidence="12">ATPase subunit I</fullName>
    </alternativeName>
    <alternativeName>
        <fullName evidence="12">F-type ATPase subunit b</fullName>
        <shortName evidence="12">F-ATPase subunit b</shortName>
    </alternativeName>
</protein>
<dbReference type="PANTHER" id="PTHR33445:SF2">
    <property type="entry name" value="ATP SYNTHASE SUBUNIT B', CHLOROPLASTIC"/>
    <property type="match status" value="1"/>
</dbReference>
<dbReference type="AlphaFoldDB" id="A0A1G2LS75"/>
<dbReference type="Proteomes" id="UP000177171">
    <property type="component" value="Unassembled WGS sequence"/>
</dbReference>
<evidence type="ECO:0000256" key="8">
    <source>
        <dbReference type="ARBA" id="ARBA00023136"/>
    </source>
</evidence>
<reference evidence="15 16" key="1">
    <citation type="journal article" date="2016" name="Nat. Commun.">
        <title>Thousands of microbial genomes shed light on interconnected biogeochemical processes in an aquifer system.</title>
        <authorList>
            <person name="Anantharaman K."/>
            <person name="Brown C.T."/>
            <person name="Hug L.A."/>
            <person name="Sharon I."/>
            <person name="Castelle C.J."/>
            <person name="Probst A.J."/>
            <person name="Thomas B.C."/>
            <person name="Singh A."/>
            <person name="Wilkins M.J."/>
            <person name="Karaoz U."/>
            <person name="Brodie E.L."/>
            <person name="Williams K.H."/>
            <person name="Hubbard S.S."/>
            <person name="Banfield J.F."/>
        </authorList>
    </citation>
    <scope>NUCLEOTIDE SEQUENCE [LARGE SCALE GENOMIC DNA]</scope>
</reference>
<name>A0A1G2LS75_9BACT</name>
<evidence type="ECO:0000256" key="11">
    <source>
        <dbReference type="ARBA" id="ARBA00037847"/>
    </source>
</evidence>
<gene>
    <name evidence="12" type="primary">atpF</name>
    <name evidence="15" type="ORF">A3G49_06380</name>
</gene>
<dbReference type="NCBIfam" id="TIGR01144">
    <property type="entry name" value="ATP_synt_b"/>
    <property type="match status" value="1"/>
</dbReference>
<keyword evidence="2 12" id="KW-0813">Transport</keyword>
<evidence type="ECO:0000256" key="5">
    <source>
        <dbReference type="ARBA" id="ARBA00022781"/>
    </source>
</evidence>
<dbReference type="HAMAP" id="MF_01398">
    <property type="entry name" value="ATP_synth_b_bprime"/>
    <property type="match status" value="1"/>
</dbReference>
<comment type="function">
    <text evidence="10 12">F(1)F(0) ATP synthase produces ATP from ADP in the presence of a proton or sodium gradient. F-type ATPases consist of two structural domains, F(1) containing the extramembraneous catalytic core and F(0) containing the membrane proton channel, linked together by a central stalk and a peripheral stalk. During catalysis, ATP synthesis in the catalytic domain of F(1) is coupled via a rotary mechanism of the central stalk subunits to proton translocation.</text>
</comment>
<keyword evidence="3 12" id="KW-0138">CF(0)</keyword>
<dbReference type="InterPro" id="IPR002146">
    <property type="entry name" value="ATP_synth_b/b'su_bac/chlpt"/>
</dbReference>
<dbReference type="GO" id="GO:0046961">
    <property type="term" value="F:proton-transporting ATPase activity, rotational mechanism"/>
    <property type="evidence" value="ECO:0007669"/>
    <property type="project" value="TreeGrafter"/>
</dbReference>
<dbReference type="Gene3D" id="6.10.250.1580">
    <property type="match status" value="1"/>
</dbReference>
<dbReference type="GO" id="GO:0046933">
    <property type="term" value="F:proton-transporting ATP synthase activity, rotational mechanism"/>
    <property type="evidence" value="ECO:0007669"/>
    <property type="project" value="UniProtKB-UniRule"/>
</dbReference>
<evidence type="ECO:0000256" key="2">
    <source>
        <dbReference type="ARBA" id="ARBA00022448"/>
    </source>
</evidence>
<evidence type="ECO:0000256" key="12">
    <source>
        <dbReference type="HAMAP-Rule" id="MF_01398"/>
    </source>
</evidence>
<evidence type="ECO:0000313" key="15">
    <source>
        <dbReference type="EMBL" id="OHA14447.1"/>
    </source>
</evidence>
<evidence type="ECO:0000256" key="3">
    <source>
        <dbReference type="ARBA" id="ARBA00022547"/>
    </source>
</evidence>
<sequence length="166" mass="19155">MSELIHQFGIEWKILVAQIVNFFILLVILKKFAYGPILNILKERRKKIEEGLLAAEESQKKLGEAEKEKEGILTDARKESIGIIQKSEVTAREKESQILTEAGKKAEGIFVEEKAKIHEEKLKMKEDIYKEFSVFLKEALAKIVEKSPQDLDDNLIQETLRELKEM</sequence>
<evidence type="ECO:0000256" key="13">
    <source>
        <dbReference type="RuleBase" id="RU003848"/>
    </source>
</evidence>
<comment type="subunit">
    <text evidence="12">F-type ATPases have 2 components, F(1) - the catalytic core - and F(0) - the membrane proton channel. F(1) has five subunits: alpha(3), beta(3), gamma(1), delta(1), epsilon(1). F(0) has three main subunits: a(1), b(2) and c(10-14). The alpha and beta chains form an alternating ring which encloses part of the gamma chain. F(1) is attached to F(0) by a central stalk formed by the gamma and epsilon chains, while a peripheral stalk is formed by the delta and b chains.</text>
</comment>
<comment type="subcellular location">
    <subcellularLocation>
        <location evidence="12">Cell membrane</location>
        <topology evidence="12">Single-pass membrane protein</topology>
    </subcellularLocation>
    <subcellularLocation>
        <location evidence="11">Endomembrane system</location>
        <topology evidence="11">Single-pass membrane protein</topology>
    </subcellularLocation>
</comment>
<keyword evidence="14" id="KW-0175">Coiled coil</keyword>
<evidence type="ECO:0000256" key="14">
    <source>
        <dbReference type="SAM" id="Coils"/>
    </source>
</evidence>
<dbReference type="PANTHER" id="PTHR33445">
    <property type="entry name" value="ATP SYNTHASE SUBUNIT B', CHLOROPLASTIC"/>
    <property type="match status" value="1"/>
</dbReference>
<dbReference type="GO" id="GO:0045259">
    <property type="term" value="C:proton-transporting ATP synthase complex"/>
    <property type="evidence" value="ECO:0007669"/>
    <property type="project" value="UniProtKB-KW"/>
</dbReference>
<evidence type="ECO:0000313" key="16">
    <source>
        <dbReference type="Proteomes" id="UP000177171"/>
    </source>
</evidence>
<dbReference type="CDD" id="cd06503">
    <property type="entry name" value="ATP-synt_Fo_b"/>
    <property type="match status" value="1"/>
</dbReference>
<comment type="caution">
    <text evidence="15">The sequence shown here is derived from an EMBL/GenBank/DDBJ whole genome shotgun (WGS) entry which is preliminary data.</text>
</comment>
<keyword evidence="9 12" id="KW-0066">ATP synthesis</keyword>
<keyword evidence="12" id="KW-1003">Cell membrane</keyword>
<keyword evidence="7 12" id="KW-0406">Ion transport</keyword>
<dbReference type="Pfam" id="PF00430">
    <property type="entry name" value="ATP-synt_B"/>
    <property type="match status" value="1"/>
</dbReference>
<dbReference type="InterPro" id="IPR050059">
    <property type="entry name" value="ATP_synthase_B_chain"/>
</dbReference>
<comment type="function">
    <text evidence="12">Component of the F(0) channel, it forms part of the peripheral stalk, linking F(1) to F(0).</text>
</comment>
<proteinExistence type="inferred from homology"/>
<comment type="similarity">
    <text evidence="1 12 13">Belongs to the ATPase B chain family.</text>
</comment>
<feature type="transmembrane region" description="Helical" evidence="12">
    <location>
        <begin position="12"/>
        <end position="29"/>
    </location>
</feature>
<feature type="coiled-coil region" evidence="14">
    <location>
        <begin position="38"/>
        <end position="75"/>
    </location>
</feature>
<dbReference type="GO" id="GO:0012505">
    <property type="term" value="C:endomembrane system"/>
    <property type="evidence" value="ECO:0007669"/>
    <property type="project" value="UniProtKB-SubCell"/>
</dbReference>
<evidence type="ECO:0000256" key="1">
    <source>
        <dbReference type="ARBA" id="ARBA00005513"/>
    </source>
</evidence>
<evidence type="ECO:0000256" key="10">
    <source>
        <dbReference type="ARBA" id="ARBA00025198"/>
    </source>
</evidence>
<keyword evidence="5 12" id="KW-0375">Hydrogen ion transport</keyword>
<evidence type="ECO:0000256" key="9">
    <source>
        <dbReference type="ARBA" id="ARBA00023310"/>
    </source>
</evidence>
<keyword evidence="6 12" id="KW-1133">Transmembrane helix</keyword>